<dbReference type="Proteomes" id="UP001529510">
    <property type="component" value="Unassembled WGS sequence"/>
</dbReference>
<dbReference type="PANTHER" id="PTHR13958:SF3">
    <property type="entry name" value="CAP-GLY DOMAIN-CONTAINING PROTEIN-RELATED"/>
    <property type="match status" value="1"/>
</dbReference>
<evidence type="ECO:0000313" key="3">
    <source>
        <dbReference type="Proteomes" id="UP001529510"/>
    </source>
</evidence>
<feature type="region of interest" description="Disordered" evidence="1">
    <location>
        <begin position="1"/>
        <end position="31"/>
    </location>
</feature>
<comment type="caution">
    <text evidence="2">The sequence shown here is derived from an EMBL/GenBank/DDBJ whole genome shotgun (WGS) entry which is preliminary data.</text>
</comment>
<keyword evidence="3" id="KW-1185">Reference proteome</keyword>
<evidence type="ECO:0000313" key="2">
    <source>
        <dbReference type="EMBL" id="KAL0186987.1"/>
    </source>
</evidence>
<gene>
    <name evidence="2" type="ORF">M9458_018657</name>
</gene>
<feature type="non-terminal residue" evidence="2">
    <location>
        <position position="275"/>
    </location>
</feature>
<proteinExistence type="predicted"/>
<protein>
    <submittedName>
        <fullName evidence="2">Uncharacterized protein</fullName>
    </submittedName>
</protein>
<dbReference type="EMBL" id="JAMKFB020000008">
    <property type="protein sequence ID" value="KAL0186987.1"/>
    <property type="molecule type" value="Genomic_DNA"/>
</dbReference>
<organism evidence="2 3">
    <name type="scientific">Cirrhinus mrigala</name>
    <name type="common">Mrigala</name>
    <dbReference type="NCBI Taxonomy" id="683832"/>
    <lineage>
        <taxon>Eukaryota</taxon>
        <taxon>Metazoa</taxon>
        <taxon>Chordata</taxon>
        <taxon>Craniata</taxon>
        <taxon>Vertebrata</taxon>
        <taxon>Euteleostomi</taxon>
        <taxon>Actinopterygii</taxon>
        <taxon>Neopterygii</taxon>
        <taxon>Teleostei</taxon>
        <taxon>Ostariophysi</taxon>
        <taxon>Cypriniformes</taxon>
        <taxon>Cyprinidae</taxon>
        <taxon>Labeoninae</taxon>
        <taxon>Labeonini</taxon>
        <taxon>Cirrhinus</taxon>
    </lineage>
</organism>
<dbReference type="InterPro" id="IPR028750">
    <property type="entry name" value="CEP350/CC187"/>
</dbReference>
<accession>A0ABD0QMD0</accession>
<dbReference type="PANTHER" id="PTHR13958">
    <property type="entry name" value="CENTROSOME-ASSOCIATED PROTEIN 350"/>
    <property type="match status" value="1"/>
</dbReference>
<reference evidence="2 3" key="1">
    <citation type="submission" date="2024-05" db="EMBL/GenBank/DDBJ databases">
        <title>Genome sequencing and assembly of Indian major carp, Cirrhinus mrigala (Hamilton, 1822).</title>
        <authorList>
            <person name="Mohindra V."/>
            <person name="Chowdhury L.M."/>
            <person name="Lal K."/>
            <person name="Jena J.K."/>
        </authorList>
    </citation>
    <scope>NUCLEOTIDE SEQUENCE [LARGE SCALE GENOMIC DNA]</scope>
    <source>
        <strain evidence="2">CM1030</strain>
        <tissue evidence="2">Blood</tissue>
    </source>
</reference>
<feature type="region of interest" description="Disordered" evidence="1">
    <location>
        <begin position="147"/>
        <end position="200"/>
    </location>
</feature>
<name>A0ABD0QMD0_CIRMR</name>
<evidence type="ECO:0000256" key="1">
    <source>
        <dbReference type="SAM" id="MobiDB-lite"/>
    </source>
</evidence>
<sequence>MRVSSSLPPPSGHIFSQLLGLDPEPSLPNRESRTAYTAFSSTTGRKISRIEALKATAASLSSRIESEARKLAGAGINYGCARDTATGLLIPNDDRWAKPVSPPVRENPTDSDDLVERIEKLLAAGQNTYDQALPGVGNLHSFRERMEAGSKQTLAPSGFTSRNACKTPSPPKPAVQEDELDSSGGSISEGPLLSEGSISDEELQELPKSTRGYSALLNGESLNPISRFQKEAEKHLPFNVSSLVQGGSNGPWEELAKGSPHSVISIFTKNMSYSK</sequence>
<feature type="compositionally biased region" description="Polar residues" evidence="1">
    <location>
        <begin position="150"/>
        <end position="166"/>
    </location>
</feature>
<dbReference type="AlphaFoldDB" id="A0ABD0QMD0"/>